<feature type="region of interest" description="Disordered" evidence="4">
    <location>
        <begin position="377"/>
        <end position="425"/>
    </location>
</feature>
<evidence type="ECO:0000259" key="6">
    <source>
        <dbReference type="PROSITE" id="PS50105"/>
    </source>
</evidence>
<keyword evidence="2" id="KW-0597">Phosphoprotein</keyword>
<dbReference type="Pfam" id="PF07653">
    <property type="entry name" value="SH3_2"/>
    <property type="match status" value="1"/>
</dbReference>
<feature type="compositionally biased region" description="Basic residues" evidence="4">
    <location>
        <begin position="149"/>
        <end position="159"/>
    </location>
</feature>
<feature type="compositionally biased region" description="Polar residues" evidence="4">
    <location>
        <begin position="77"/>
        <end position="91"/>
    </location>
</feature>
<dbReference type="SMART" id="SM00326">
    <property type="entry name" value="SH3"/>
    <property type="match status" value="1"/>
</dbReference>
<dbReference type="SMART" id="SM00454">
    <property type="entry name" value="SAM"/>
    <property type="match status" value="1"/>
</dbReference>
<dbReference type="GeneID" id="104968244"/>
<dbReference type="CDD" id="cd11822">
    <property type="entry name" value="SH3_SASH_like"/>
    <property type="match status" value="1"/>
</dbReference>
<dbReference type="PROSITE" id="PS50002">
    <property type="entry name" value="SH3"/>
    <property type="match status" value="1"/>
</dbReference>
<dbReference type="Proteomes" id="UP000504611">
    <property type="component" value="Unplaced"/>
</dbReference>
<gene>
    <name evidence="8" type="primary">LOC104968244</name>
</gene>
<accession>A0A6I9Q7N3</accession>
<feature type="compositionally biased region" description="Polar residues" evidence="4">
    <location>
        <begin position="10"/>
        <end position="33"/>
    </location>
</feature>
<dbReference type="OrthoDB" id="10047268at2759"/>
<dbReference type="SUPFAM" id="SSF50044">
    <property type="entry name" value="SH3-domain"/>
    <property type="match status" value="1"/>
</dbReference>
<dbReference type="PROSITE" id="PS50105">
    <property type="entry name" value="SAM_DOMAIN"/>
    <property type="match status" value="1"/>
</dbReference>
<dbReference type="InterPro" id="IPR013761">
    <property type="entry name" value="SAM/pointed_sf"/>
</dbReference>
<name>A0A6I9Q7N3_9TELE</name>
<feature type="compositionally biased region" description="Basic and acidic residues" evidence="4">
    <location>
        <begin position="377"/>
        <end position="386"/>
    </location>
</feature>
<feature type="compositionally biased region" description="Low complexity" evidence="4">
    <location>
        <begin position="189"/>
        <end position="214"/>
    </location>
</feature>
<dbReference type="PANTHER" id="PTHR12301">
    <property type="entry name" value="SAM-DOMAIN, SH3 AND NUCLEAR LOCALIZATION SIGNALS PROTEIN RELATED"/>
    <property type="match status" value="1"/>
</dbReference>
<evidence type="ECO:0000256" key="4">
    <source>
        <dbReference type="SAM" id="MobiDB-lite"/>
    </source>
</evidence>
<feature type="domain" description="SAM" evidence="6">
    <location>
        <begin position="311"/>
        <end position="370"/>
    </location>
</feature>
<dbReference type="InterPro" id="IPR001660">
    <property type="entry name" value="SAM"/>
</dbReference>
<feature type="region of interest" description="Disordered" evidence="4">
    <location>
        <begin position="1"/>
        <end position="219"/>
    </location>
</feature>
<keyword evidence="1 3" id="KW-0728">SH3 domain</keyword>
<feature type="domain" description="SH3" evidence="5">
    <location>
        <begin position="230"/>
        <end position="291"/>
    </location>
</feature>
<dbReference type="InterPro" id="IPR051725">
    <property type="entry name" value="SAM-SH3_domain_protein"/>
</dbReference>
<sequence>MMSLPGGATPTHTYNQRWSNPGESSPSWGSVQHTCCRPHTEYRMFSPDFSTSPEKEWEEGQQQEAAQGNSLKRDFKPQTSPNVPRSMTDVNLSEADRSTSFGRFDIRNHSPQAKPEENGTTVHTENCETLDPNKSAGLGKKMKAISLTMRRKMGKKHAKSFSEEGDDIDKDPEAETESCPPAENNPAKSSNSLESLYSGLSSSSGVTSESNGSGQRDSLRLEEDGSYQGQFSGRARVHTDFVPSPYDTDSLKLKVGDIINIISKPPMGIWIGMLNNKVGNFKFIYVDMLVEKEEGEEEAPKIRQQKLSKRPRPKTLLELLERLNLEEYASALLLNGYQTVEDLLHLQEKHLIELNVHDPEDRRKILAAAECCYTGDEVKETEEQRSSHSQQEEDSDCPRDSGCFIPSECTESKEDTERLTEAVDS</sequence>
<dbReference type="InterPro" id="IPR001452">
    <property type="entry name" value="SH3_domain"/>
</dbReference>
<feature type="compositionally biased region" description="Acidic residues" evidence="4">
    <location>
        <begin position="163"/>
        <end position="176"/>
    </location>
</feature>
<dbReference type="InterPro" id="IPR036028">
    <property type="entry name" value="SH3-like_dom_sf"/>
</dbReference>
<dbReference type="Gene3D" id="1.10.150.50">
    <property type="entry name" value="Transcription Factor, Ets-1"/>
    <property type="match status" value="1"/>
</dbReference>
<organism evidence="7 8">
    <name type="scientific">Notothenia coriiceps</name>
    <name type="common">black rockcod</name>
    <dbReference type="NCBI Taxonomy" id="8208"/>
    <lineage>
        <taxon>Eukaryota</taxon>
        <taxon>Metazoa</taxon>
        <taxon>Chordata</taxon>
        <taxon>Craniata</taxon>
        <taxon>Vertebrata</taxon>
        <taxon>Euteleostomi</taxon>
        <taxon>Actinopterygii</taxon>
        <taxon>Neopterygii</taxon>
        <taxon>Teleostei</taxon>
        <taxon>Neoteleostei</taxon>
        <taxon>Acanthomorphata</taxon>
        <taxon>Eupercaria</taxon>
        <taxon>Perciformes</taxon>
        <taxon>Notothenioidei</taxon>
        <taxon>Nototheniidae</taxon>
        <taxon>Notothenia</taxon>
    </lineage>
</organism>
<feature type="compositionally biased region" description="Basic and acidic residues" evidence="4">
    <location>
        <begin position="410"/>
        <end position="425"/>
    </location>
</feature>
<evidence type="ECO:0000313" key="8">
    <source>
        <dbReference type="RefSeq" id="XP_010796122.1"/>
    </source>
</evidence>
<evidence type="ECO:0000256" key="3">
    <source>
        <dbReference type="PROSITE-ProRule" id="PRU00192"/>
    </source>
</evidence>
<protein>
    <submittedName>
        <fullName evidence="8">SAM domain-containing protein SAMSN-1 isoform X1</fullName>
    </submittedName>
</protein>
<dbReference type="AlphaFoldDB" id="A0A6I9Q7N3"/>
<evidence type="ECO:0000256" key="2">
    <source>
        <dbReference type="ARBA" id="ARBA00022553"/>
    </source>
</evidence>
<evidence type="ECO:0000313" key="7">
    <source>
        <dbReference type="Proteomes" id="UP000504611"/>
    </source>
</evidence>
<dbReference type="SUPFAM" id="SSF47769">
    <property type="entry name" value="SAM/Pointed domain"/>
    <property type="match status" value="1"/>
</dbReference>
<dbReference type="PANTHER" id="PTHR12301:SF4">
    <property type="entry name" value="SAM DOMAIN-CONTAINING PROTEIN SAMSN-1"/>
    <property type="match status" value="1"/>
</dbReference>
<reference evidence="8" key="1">
    <citation type="submission" date="2025-08" db="UniProtKB">
        <authorList>
            <consortium name="RefSeq"/>
        </authorList>
    </citation>
    <scope>IDENTIFICATION</scope>
    <source>
        <tissue evidence="8">Muscle</tissue>
    </source>
</reference>
<evidence type="ECO:0000256" key="1">
    <source>
        <dbReference type="ARBA" id="ARBA00022443"/>
    </source>
</evidence>
<dbReference type="InterPro" id="IPR021090">
    <property type="entry name" value="SPIDER"/>
</dbReference>
<evidence type="ECO:0000259" key="5">
    <source>
        <dbReference type="PROSITE" id="PS50002"/>
    </source>
</evidence>
<dbReference type="Gene3D" id="2.30.30.40">
    <property type="entry name" value="SH3 Domains"/>
    <property type="match status" value="1"/>
</dbReference>
<dbReference type="Pfam" id="PF12485">
    <property type="entry name" value="SPIDER"/>
    <property type="match status" value="1"/>
</dbReference>
<keyword evidence="7" id="KW-1185">Reference proteome</keyword>
<dbReference type="KEGG" id="ncc:104968244"/>
<proteinExistence type="predicted"/>
<dbReference type="RefSeq" id="XP_010796122.1">
    <property type="nucleotide sequence ID" value="XM_010797820.1"/>
</dbReference>
<dbReference type="Pfam" id="PF07647">
    <property type="entry name" value="SAM_2"/>
    <property type="match status" value="1"/>
</dbReference>